<protein>
    <submittedName>
        <fullName evidence="2">Uncharacterized protein</fullName>
    </submittedName>
</protein>
<feature type="transmembrane region" description="Helical" evidence="1">
    <location>
        <begin position="115"/>
        <end position="135"/>
    </location>
</feature>
<dbReference type="OrthoDB" id="103452at2157"/>
<dbReference type="STRING" id="529709.PYCH_12800"/>
<sequence>MRKGLWIVFMASAVLFALTLSGLFYQASKENVKIKFLTFANEHGPYPLYSVCMKETILPFAGEYTIEGPNATVITAEGKFNESFTTKLRGVGVTAVLRKDGETVITLKPRVKFPLLNLATIVVIGGVVGYALRVLKLE</sequence>
<dbReference type="HOGENOM" id="CLU_157017_0_0_2"/>
<gene>
    <name evidence="2" type="ordered locus">PYCH_12800</name>
</gene>
<accession>F8AFB9</accession>
<evidence type="ECO:0000313" key="3">
    <source>
        <dbReference type="Proteomes" id="UP000008386"/>
    </source>
</evidence>
<dbReference type="Proteomes" id="UP000008386">
    <property type="component" value="Chromosome"/>
</dbReference>
<keyword evidence="1" id="KW-0472">Membrane</keyword>
<evidence type="ECO:0000313" key="2">
    <source>
        <dbReference type="EMBL" id="AEH24952.1"/>
    </source>
</evidence>
<feature type="transmembrane region" description="Helical" evidence="1">
    <location>
        <begin position="6"/>
        <end position="25"/>
    </location>
</feature>
<dbReference type="GeneID" id="10837852"/>
<keyword evidence="3" id="KW-1185">Reference proteome</keyword>
<keyword evidence="1" id="KW-0812">Transmembrane</keyword>
<keyword evidence="1" id="KW-1133">Transmembrane helix</keyword>
<dbReference type="RefSeq" id="WP_013906008.1">
    <property type="nucleotide sequence ID" value="NC_015680.1"/>
</dbReference>
<dbReference type="eggNOG" id="arCOG09825">
    <property type="taxonomic scope" value="Archaea"/>
</dbReference>
<dbReference type="KEGG" id="pya:PYCH_12800"/>
<dbReference type="AlphaFoldDB" id="F8AFB9"/>
<name>F8AFB9_PYRYC</name>
<reference evidence="2 3" key="1">
    <citation type="journal article" date="2011" name="J. Bacteriol.">
        <title>Complete genome sequence of the obligate piezophilic hyperthermophilic archaeon Pyrococcus yayanosii CH1.</title>
        <authorList>
            <person name="Jun X."/>
            <person name="Lupeng L."/>
            <person name="Minjuan X."/>
            <person name="Oger P."/>
            <person name="Fengping W."/>
            <person name="Jebbar M."/>
            <person name="Xiang X."/>
        </authorList>
    </citation>
    <scope>NUCLEOTIDE SEQUENCE [LARGE SCALE GENOMIC DNA]</scope>
    <source>
        <strain evidence="3">CH1 / JCM 16557</strain>
    </source>
</reference>
<dbReference type="EMBL" id="CP002779">
    <property type="protein sequence ID" value="AEH24952.1"/>
    <property type="molecule type" value="Genomic_DNA"/>
</dbReference>
<organism evidence="2 3">
    <name type="scientific">Pyrococcus yayanosii (strain CH1 / JCM 16557)</name>
    <dbReference type="NCBI Taxonomy" id="529709"/>
    <lineage>
        <taxon>Archaea</taxon>
        <taxon>Methanobacteriati</taxon>
        <taxon>Methanobacteriota</taxon>
        <taxon>Thermococci</taxon>
        <taxon>Thermococcales</taxon>
        <taxon>Thermococcaceae</taxon>
        <taxon>Pyrococcus</taxon>
    </lineage>
</organism>
<proteinExistence type="predicted"/>
<evidence type="ECO:0000256" key="1">
    <source>
        <dbReference type="SAM" id="Phobius"/>
    </source>
</evidence>